<dbReference type="RefSeq" id="WP_013199260.1">
    <property type="nucleotide sequence ID" value="NC_014259.1"/>
</dbReference>
<gene>
    <name evidence="4" type="ordered locus">AOLE_19110</name>
</gene>
<dbReference type="InterPro" id="IPR001296">
    <property type="entry name" value="Glyco_trans_1"/>
</dbReference>
<dbReference type="EMBL" id="CP002080">
    <property type="protein sequence ID" value="ADI92704.1"/>
    <property type="molecule type" value="Genomic_DNA"/>
</dbReference>
<protein>
    <submittedName>
        <fullName evidence="4">Polysaccharide biosynthesis protein</fullName>
    </submittedName>
</protein>
<evidence type="ECO:0000256" key="1">
    <source>
        <dbReference type="ARBA" id="ARBA00022676"/>
    </source>
</evidence>
<name>A0AAN0PC98_ACISD</name>
<evidence type="ECO:0000259" key="3">
    <source>
        <dbReference type="Pfam" id="PF00534"/>
    </source>
</evidence>
<reference evidence="4 5" key="1">
    <citation type="journal article" date="2010" name="J. Bacteriol.">
        <title>Complete genome sequence of the diesel-degrading Acinetobacter sp. strain DR1.</title>
        <authorList>
            <person name="Jung J."/>
            <person name="Baek J.H."/>
            <person name="Park W."/>
        </authorList>
    </citation>
    <scope>NUCLEOTIDE SEQUENCE [LARGE SCALE GENOMIC DNA]</scope>
    <source>
        <strain evidence="5">JCM 16667 / KCTC 23045 / DR1</strain>
    </source>
</reference>
<dbReference type="GeneID" id="9384272"/>
<dbReference type="Proteomes" id="UP000000392">
    <property type="component" value="Chromosome"/>
</dbReference>
<dbReference type="GO" id="GO:1901135">
    <property type="term" value="P:carbohydrate derivative metabolic process"/>
    <property type="evidence" value="ECO:0007669"/>
    <property type="project" value="UniProtKB-ARBA"/>
</dbReference>
<dbReference type="PANTHER" id="PTHR12526">
    <property type="entry name" value="GLYCOSYLTRANSFERASE"/>
    <property type="match status" value="1"/>
</dbReference>
<dbReference type="Pfam" id="PF00534">
    <property type="entry name" value="Glycos_transf_1"/>
    <property type="match status" value="1"/>
</dbReference>
<evidence type="ECO:0000313" key="5">
    <source>
        <dbReference type="Proteomes" id="UP000000392"/>
    </source>
</evidence>
<keyword evidence="1" id="KW-0328">Glycosyltransferase</keyword>
<dbReference type="AlphaFoldDB" id="A0AAN0PC98"/>
<dbReference type="PANTHER" id="PTHR12526:SF629">
    <property type="entry name" value="TEICHURONIC ACID BIOSYNTHESIS GLYCOSYLTRANSFERASE TUAH-RELATED"/>
    <property type="match status" value="1"/>
</dbReference>
<keyword evidence="2" id="KW-0808">Transferase</keyword>
<accession>A0AAN0PC98</accession>
<evidence type="ECO:0000256" key="2">
    <source>
        <dbReference type="ARBA" id="ARBA00022679"/>
    </source>
</evidence>
<dbReference type="Gene3D" id="3.40.50.2000">
    <property type="entry name" value="Glycogen Phosphorylase B"/>
    <property type="match status" value="2"/>
</dbReference>
<feature type="domain" description="Glycosyl transferase family 1" evidence="3">
    <location>
        <begin position="232"/>
        <end position="388"/>
    </location>
</feature>
<sequence>MTSLVILTVNFPYEGGEQFIESEISYWDSTKFEKVLIYPSNRQGLKRLYPKSISILNGLSPNVSKLEKLYFASLGFFSRIFWKELKYLFSSKKINFTNIYYALAKVSGTLKYSRYLKESIKDIDGKIIIYSYWNDVSYYAACCLKRKGIVSKVISRAHGFDVYEERNLNNYMPLKRQFRHDVDRVFLLSDRALNYYKDKYSYPLNRLAVARLGVVLPIKDYEYTNIYNELNILSLSYCVSLKRIDKIMDAINNFSIKHNIKVKWTHIGAGDLFDELKQRALNIVRENGNLKADFLGQLSNREVHSWLLENNINVFINASESEGVPVSIMEAMSYGIPTIAPNIGGISDLVNEQNGFLMSSKADILEIITGLETILFSKDITSYRENARKTVEDRFNSEKNYHEFVHIIEELALNEQI</sequence>
<dbReference type="GO" id="GO:0016757">
    <property type="term" value="F:glycosyltransferase activity"/>
    <property type="evidence" value="ECO:0007669"/>
    <property type="project" value="UniProtKB-KW"/>
</dbReference>
<proteinExistence type="predicted"/>
<dbReference type="KEGG" id="acd:AOLE_19110"/>
<organism evidence="4 5">
    <name type="scientific">Acinetobacter oleivorans (strain JCM 16667 / KCTC 23045 / DR1)</name>
    <dbReference type="NCBI Taxonomy" id="436717"/>
    <lineage>
        <taxon>Bacteria</taxon>
        <taxon>Pseudomonadati</taxon>
        <taxon>Pseudomonadota</taxon>
        <taxon>Gammaproteobacteria</taxon>
        <taxon>Moraxellales</taxon>
        <taxon>Moraxellaceae</taxon>
        <taxon>Acinetobacter</taxon>
    </lineage>
</organism>
<evidence type="ECO:0000313" key="4">
    <source>
        <dbReference type="EMBL" id="ADI92704.1"/>
    </source>
</evidence>
<dbReference type="SUPFAM" id="SSF53756">
    <property type="entry name" value="UDP-Glycosyltransferase/glycogen phosphorylase"/>
    <property type="match status" value="1"/>
</dbReference>